<feature type="domain" description="GST N-terminal" evidence="1">
    <location>
        <begin position="1"/>
        <end position="81"/>
    </location>
</feature>
<feature type="domain" description="GST C-terminal" evidence="2">
    <location>
        <begin position="86"/>
        <end position="204"/>
    </location>
</feature>
<evidence type="ECO:0000313" key="4">
    <source>
        <dbReference type="Proteomes" id="UP000637002"/>
    </source>
</evidence>
<reference evidence="3" key="1">
    <citation type="journal article" date="2014" name="Int. J. Syst. Evol. Microbiol.">
        <title>Complete genome sequence of Corynebacterium casei LMG S-19264T (=DSM 44701T), isolated from a smear-ripened cheese.</title>
        <authorList>
            <consortium name="US DOE Joint Genome Institute (JGI-PGF)"/>
            <person name="Walter F."/>
            <person name="Albersmeier A."/>
            <person name="Kalinowski J."/>
            <person name="Ruckert C."/>
        </authorList>
    </citation>
    <scope>NUCLEOTIDE SEQUENCE</scope>
    <source>
        <strain evidence="3">CGMCC 1.12919</strain>
    </source>
</reference>
<organism evidence="3 4">
    <name type="scientific">Chelatococcus reniformis</name>
    <dbReference type="NCBI Taxonomy" id="1494448"/>
    <lineage>
        <taxon>Bacteria</taxon>
        <taxon>Pseudomonadati</taxon>
        <taxon>Pseudomonadota</taxon>
        <taxon>Alphaproteobacteria</taxon>
        <taxon>Hyphomicrobiales</taxon>
        <taxon>Chelatococcaceae</taxon>
        <taxon>Chelatococcus</taxon>
    </lineage>
</organism>
<dbReference type="EMBL" id="BMGG01000001">
    <property type="protein sequence ID" value="GGC49614.1"/>
    <property type="molecule type" value="Genomic_DNA"/>
</dbReference>
<dbReference type="InterPro" id="IPR004046">
    <property type="entry name" value="GST_C"/>
</dbReference>
<dbReference type="CDD" id="cd03057">
    <property type="entry name" value="GST_N_Beta"/>
    <property type="match status" value="1"/>
</dbReference>
<dbReference type="Pfam" id="PF13409">
    <property type="entry name" value="GST_N_2"/>
    <property type="match status" value="1"/>
</dbReference>
<dbReference type="InterPro" id="IPR010987">
    <property type="entry name" value="Glutathione-S-Trfase_C-like"/>
</dbReference>
<dbReference type="InterPro" id="IPR036282">
    <property type="entry name" value="Glutathione-S-Trfase_C_sf"/>
</dbReference>
<accession>A0A916X850</accession>
<dbReference type="SFLD" id="SFLDS00019">
    <property type="entry name" value="Glutathione_Transferase_(cytos"/>
    <property type="match status" value="1"/>
</dbReference>
<comment type="caution">
    <text evidence="3">The sequence shown here is derived from an EMBL/GenBank/DDBJ whole genome shotgun (WGS) entry which is preliminary data.</text>
</comment>
<dbReference type="Gene3D" id="1.20.1050.10">
    <property type="match status" value="1"/>
</dbReference>
<gene>
    <name evidence="3" type="ORF">GCM10010994_06000</name>
</gene>
<dbReference type="SUPFAM" id="SSF47616">
    <property type="entry name" value="GST C-terminal domain-like"/>
    <property type="match status" value="1"/>
</dbReference>
<dbReference type="SFLD" id="SFLDG01150">
    <property type="entry name" value="Main.1:_Beta-like"/>
    <property type="match status" value="1"/>
</dbReference>
<protein>
    <submittedName>
        <fullName evidence="3">Glutathione S-transferase</fullName>
    </submittedName>
</protein>
<dbReference type="Pfam" id="PF00043">
    <property type="entry name" value="GST_C"/>
    <property type="match status" value="1"/>
</dbReference>
<dbReference type="SFLD" id="SFLDG00358">
    <property type="entry name" value="Main_(cytGST)"/>
    <property type="match status" value="1"/>
</dbReference>
<dbReference type="PANTHER" id="PTHR44051:SF8">
    <property type="entry name" value="GLUTATHIONE S-TRANSFERASE GSTA"/>
    <property type="match status" value="1"/>
</dbReference>
<dbReference type="AlphaFoldDB" id="A0A916X850"/>
<dbReference type="Proteomes" id="UP000637002">
    <property type="component" value="Unassembled WGS sequence"/>
</dbReference>
<evidence type="ECO:0000313" key="3">
    <source>
        <dbReference type="EMBL" id="GGC49614.1"/>
    </source>
</evidence>
<name>A0A916X850_9HYPH</name>
<dbReference type="PROSITE" id="PS50404">
    <property type="entry name" value="GST_NTER"/>
    <property type="match status" value="1"/>
</dbReference>
<reference evidence="3" key="2">
    <citation type="submission" date="2020-09" db="EMBL/GenBank/DDBJ databases">
        <authorList>
            <person name="Sun Q."/>
            <person name="Zhou Y."/>
        </authorList>
    </citation>
    <scope>NUCLEOTIDE SEQUENCE</scope>
    <source>
        <strain evidence="3">CGMCC 1.12919</strain>
    </source>
</reference>
<proteinExistence type="predicted"/>
<dbReference type="CDD" id="cd03188">
    <property type="entry name" value="GST_C_Beta"/>
    <property type="match status" value="1"/>
</dbReference>
<dbReference type="Gene3D" id="3.40.30.10">
    <property type="entry name" value="Glutaredoxin"/>
    <property type="match status" value="1"/>
</dbReference>
<dbReference type="SUPFAM" id="SSF52833">
    <property type="entry name" value="Thioredoxin-like"/>
    <property type="match status" value="1"/>
</dbReference>
<dbReference type="PROSITE" id="PS50405">
    <property type="entry name" value="GST_CTER"/>
    <property type="match status" value="1"/>
</dbReference>
<evidence type="ECO:0000259" key="1">
    <source>
        <dbReference type="PROSITE" id="PS50404"/>
    </source>
</evidence>
<dbReference type="InterPro" id="IPR036249">
    <property type="entry name" value="Thioredoxin-like_sf"/>
</dbReference>
<dbReference type="InterPro" id="IPR004045">
    <property type="entry name" value="Glutathione_S-Trfase_N"/>
</dbReference>
<dbReference type="InterPro" id="IPR040079">
    <property type="entry name" value="Glutathione_S-Trfase"/>
</dbReference>
<keyword evidence="4" id="KW-1185">Reference proteome</keyword>
<dbReference type="PANTHER" id="PTHR44051">
    <property type="entry name" value="GLUTATHIONE S-TRANSFERASE-RELATED"/>
    <property type="match status" value="1"/>
</dbReference>
<evidence type="ECO:0000259" key="2">
    <source>
        <dbReference type="PROSITE" id="PS50405"/>
    </source>
</evidence>
<dbReference type="RefSeq" id="WP_188607611.1">
    <property type="nucleotide sequence ID" value="NZ_BMGG01000001.1"/>
</dbReference>
<sequence length="204" mass="22724">MELFYSPLACSLASRIALYEAGAQPTFTAVDLEAKRTRTGEDYLAINPMGQVPAIRTDSGETLTENPVVLQYVADRHPDAHLAPTDPVGRARLQQWLSFVGTELHKLVFSPLLDPAAPEDAKRYARAKAGPRFAVLDRHLAGRDYLLDRFSVADAYLAAILNWASFVKIDFDEWPALKAYRDRLMARPAVAKALAEEYEQYKAA</sequence>